<keyword evidence="2" id="KW-1185">Reference proteome</keyword>
<reference evidence="1 2" key="1">
    <citation type="submission" date="2019-02" db="EMBL/GenBank/DDBJ databases">
        <title>Planctomycetal bacteria perform biofilm scaping via a novel small molecule.</title>
        <authorList>
            <person name="Jeske O."/>
            <person name="Boedeker C."/>
            <person name="Wiegand S."/>
            <person name="Breitling P."/>
            <person name="Kallscheuer N."/>
            <person name="Jogler M."/>
            <person name="Rohde M."/>
            <person name="Petersen J."/>
            <person name="Medema M.H."/>
            <person name="Surup F."/>
            <person name="Jogler C."/>
        </authorList>
    </citation>
    <scope>NUCLEOTIDE SEQUENCE [LARGE SCALE GENOMIC DNA]</scope>
    <source>
        <strain evidence="1 2">Mal15</strain>
    </source>
</reference>
<organism evidence="1 2">
    <name type="scientific">Stieleria maiorica</name>
    <dbReference type="NCBI Taxonomy" id="2795974"/>
    <lineage>
        <taxon>Bacteria</taxon>
        <taxon>Pseudomonadati</taxon>
        <taxon>Planctomycetota</taxon>
        <taxon>Planctomycetia</taxon>
        <taxon>Pirellulales</taxon>
        <taxon>Pirellulaceae</taxon>
        <taxon>Stieleria</taxon>
    </lineage>
</organism>
<sequence>MSPNFEPMCETTIGFQGGNSQQRERSVKAAAQVHLHRSRPLFAAFSLTLGGPRRNLLLGPVSSDALPIHSTCCVTFS</sequence>
<evidence type="ECO:0000313" key="1">
    <source>
        <dbReference type="EMBL" id="QEG02568.1"/>
    </source>
</evidence>
<proteinExistence type="predicted"/>
<dbReference type="Proteomes" id="UP000321353">
    <property type="component" value="Chromosome"/>
</dbReference>
<protein>
    <submittedName>
        <fullName evidence="1">Uncharacterized protein</fullName>
    </submittedName>
</protein>
<dbReference type="KEGG" id="smam:Mal15_66890"/>
<dbReference type="AlphaFoldDB" id="A0A5B9MU36"/>
<name>A0A5B9MU36_9BACT</name>
<dbReference type="EMBL" id="CP036264">
    <property type="protein sequence ID" value="QEG02568.1"/>
    <property type="molecule type" value="Genomic_DNA"/>
</dbReference>
<evidence type="ECO:0000313" key="2">
    <source>
        <dbReference type="Proteomes" id="UP000321353"/>
    </source>
</evidence>
<accession>A0A5B9MU36</accession>
<gene>
    <name evidence="1" type="ORF">Mal15_66890</name>
</gene>